<gene>
    <name evidence="2" type="ORF">CRENBAI_012598</name>
</gene>
<accession>A0AAV9RFF2</accession>
<proteinExistence type="predicted"/>
<sequence length="179" mass="19902">MWRRLSESPQQEKQCLDGGGVFGGKKRWKTAVEAWSSPILGRGSVRRRIQVLKTRRELYAGLWIYAGRAEMKCSVAGRYQAEGSPVACPRKPMMLLFSPGLDEAFLRGTGRVVAGRCQVEGSPTSSPRKAIAAPPFPSLTRVRRRYSQRVIISSPAAWSFFWLVPTVVGFEAGPGCRTW</sequence>
<name>A0AAV9RFF2_9TELE</name>
<organism evidence="2 3">
    <name type="scientific">Crenichthys baileyi</name>
    <name type="common">White River springfish</name>
    <dbReference type="NCBI Taxonomy" id="28760"/>
    <lineage>
        <taxon>Eukaryota</taxon>
        <taxon>Metazoa</taxon>
        <taxon>Chordata</taxon>
        <taxon>Craniata</taxon>
        <taxon>Vertebrata</taxon>
        <taxon>Euteleostomi</taxon>
        <taxon>Actinopterygii</taxon>
        <taxon>Neopterygii</taxon>
        <taxon>Teleostei</taxon>
        <taxon>Neoteleostei</taxon>
        <taxon>Acanthomorphata</taxon>
        <taxon>Ovalentaria</taxon>
        <taxon>Atherinomorphae</taxon>
        <taxon>Cyprinodontiformes</taxon>
        <taxon>Goodeidae</taxon>
        <taxon>Crenichthys</taxon>
    </lineage>
</organism>
<keyword evidence="1" id="KW-1133">Transmembrane helix</keyword>
<protein>
    <submittedName>
        <fullName evidence="2">Uncharacterized protein</fullName>
    </submittedName>
</protein>
<comment type="caution">
    <text evidence="2">The sequence shown here is derived from an EMBL/GenBank/DDBJ whole genome shotgun (WGS) entry which is preliminary data.</text>
</comment>
<reference evidence="2 3" key="1">
    <citation type="submission" date="2021-06" db="EMBL/GenBank/DDBJ databases">
        <authorList>
            <person name="Palmer J.M."/>
        </authorList>
    </citation>
    <scope>NUCLEOTIDE SEQUENCE [LARGE SCALE GENOMIC DNA]</scope>
    <source>
        <strain evidence="2 3">MEX-2019</strain>
        <tissue evidence="2">Muscle</tissue>
    </source>
</reference>
<dbReference type="Proteomes" id="UP001311232">
    <property type="component" value="Unassembled WGS sequence"/>
</dbReference>
<evidence type="ECO:0000313" key="2">
    <source>
        <dbReference type="EMBL" id="KAK5607749.1"/>
    </source>
</evidence>
<evidence type="ECO:0000256" key="1">
    <source>
        <dbReference type="SAM" id="Phobius"/>
    </source>
</evidence>
<evidence type="ECO:0000313" key="3">
    <source>
        <dbReference type="Proteomes" id="UP001311232"/>
    </source>
</evidence>
<keyword evidence="1" id="KW-0812">Transmembrane</keyword>
<feature type="transmembrane region" description="Helical" evidence="1">
    <location>
        <begin position="150"/>
        <end position="170"/>
    </location>
</feature>
<keyword evidence="1" id="KW-0472">Membrane</keyword>
<keyword evidence="3" id="KW-1185">Reference proteome</keyword>
<dbReference type="AlphaFoldDB" id="A0AAV9RFF2"/>
<dbReference type="EMBL" id="JAHHUM010001971">
    <property type="protein sequence ID" value="KAK5607749.1"/>
    <property type="molecule type" value="Genomic_DNA"/>
</dbReference>